<keyword evidence="2" id="KW-0812">Transmembrane</keyword>
<feature type="transmembrane region" description="Helical" evidence="2">
    <location>
        <begin position="98"/>
        <end position="120"/>
    </location>
</feature>
<protein>
    <submittedName>
        <fullName evidence="3">Type III secretion protein</fullName>
    </submittedName>
</protein>
<dbReference type="Proteomes" id="UP000242972">
    <property type="component" value="Unassembled WGS sequence"/>
</dbReference>
<dbReference type="EMBL" id="PXYW01000017">
    <property type="protein sequence ID" value="PSR33665.1"/>
    <property type="molecule type" value="Genomic_DNA"/>
</dbReference>
<dbReference type="InterPro" id="IPR006135">
    <property type="entry name" value="T3SS_substrate_exporter"/>
</dbReference>
<proteinExistence type="predicted"/>
<dbReference type="Gene3D" id="6.10.250.2080">
    <property type="match status" value="1"/>
</dbReference>
<comment type="caution">
    <text evidence="3">The sequence shown here is derived from an EMBL/GenBank/DDBJ whole genome shotgun (WGS) entry which is preliminary data.</text>
</comment>
<dbReference type="PANTHER" id="PTHR30531">
    <property type="entry name" value="FLAGELLAR BIOSYNTHETIC PROTEIN FLHB"/>
    <property type="match status" value="1"/>
</dbReference>
<keyword evidence="2" id="KW-1133">Transmembrane helix</keyword>
<evidence type="ECO:0000313" key="4">
    <source>
        <dbReference type="Proteomes" id="UP000242972"/>
    </source>
</evidence>
<name>A0A2T2XGN0_9FIRM</name>
<dbReference type="SUPFAM" id="SSF160544">
    <property type="entry name" value="EscU C-terminal domain-like"/>
    <property type="match status" value="1"/>
</dbReference>
<dbReference type="Pfam" id="PF01312">
    <property type="entry name" value="Bac_export_2"/>
    <property type="match status" value="1"/>
</dbReference>
<dbReference type="InterPro" id="IPR029025">
    <property type="entry name" value="T3SS_substrate_exporter_C"/>
</dbReference>
<evidence type="ECO:0000313" key="3">
    <source>
        <dbReference type="EMBL" id="PSR33665.1"/>
    </source>
</evidence>
<evidence type="ECO:0000256" key="1">
    <source>
        <dbReference type="SAM" id="MobiDB-lite"/>
    </source>
</evidence>
<dbReference type="AlphaFoldDB" id="A0A2T2XGN0"/>
<feature type="transmembrane region" description="Helical" evidence="2">
    <location>
        <begin position="153"/>
        <end position="176"/>
    </location>
</feature>
<reference evidence="3 4" key="1">
    <citation type="journal article" date="2014" name="BMC Genomics">
        <title>Comparison of environmental and isolate Sulfobacillus genomes reveals diverse carbon, sulfur, nitrogen, and hydrogen metabolisms.</title>
        <authorList>
            <person name="Justice N.B."/>
            <person name="Norman A."/>
            <person name="Brown C.T."/>
            <person name="Singh A."/>
            <person name="Thomas B.C."/>
            <person name="Banfield J.F."/>
        </authorList>
    </citation>
    <scope>NUCLEOTIDE SEQUENCE [LARGE SCALE GENOMIC DNA]</scope>
    <source>
        <strain evidence="3">AMDSBA4</strain>
    </source>
</reference>
<dbReference type="PRINTS" id="PR00950">
    <property type="entry name" value="TYPE3IMSPROT"/>
</dbReference>
<dbReference type="GO" id="GO:0005886">
    <property type="term" value="C:plasma membrane"/>
    <property type="evidence" value="ECO:0007669"/>
    <property type="project" value="TreeGrafter"/>
</dbReference>
<accession>A0A2T2XGN0</accession>
<evidence type="ECO:0000256" key="2">
    <source>
        <dbReference type="SAM" id="Phobius"/>
    </source>
</evidence>
<dbReference type="GO" id="GO:0009306">
    <property type="term" value="P:protein secretion"/>
    <property type="evidence" value="ECO:0007669"/>
    <property type="project" value="InterPro"/>
</dbReference>
<dbReference type="PANTHER" id="PTHR30531:SF12">
    <property type="entry name" value="FLAGELLAR BIOSYNTHETIC PROTEIN FLHB"/>
    <property type="match status" value="1"/>
</dbReference>
<sequence length="363" mass="39870">MTVTAIGLWPEIYALNGEKSQAPTPQKRQKARQQGQGWHSPDFQSGLGLLVGFVLLRLYLPWAGQLMGGVESQILAMASSAGPFAQNLGSVVEVGGHVALEILVPLVLPILVAGLLVGLLQSGFRFSLVPLAPDFNRLNPINGLQHMFSKDGLWLLIKGLLKLLIIGMVAGFLIWHQVLSYPALLSQPLGVAVHQGFLLLTAVLWRAALAYILIGIADIGYQYWAFQSSLKMSTQEVRDEFKEVEGDPRIKGKRRDMARKLARTGLRQVKEAQVVITNPTHYAVALKWDDKTMAAPTVVAKGTDEAALAIRELAYEHQVPVIDNPPLARALYLVPLGQAIFEEHYQAVAEILAFLIRRKGRTP</sequence>
<organism evidence="3 4">
    <name type="scientific">Sulfobacillus benefaciens</name>
    <dbReference type="NCBI Taxonomy" id="453960"/>
    <lineage>
        <taxon>Bacteria</taxon>
        <taxon>Bacillati</taxon>
        <taxon>Bacillota</taxon>
        <taxon>Clostridia</taxon>
        <taxon>Eubacteriales</taxon>
        <taxon>Clostridiales Family XVII. Incertae Sedis</taxon>
        <taxon>Sulfobacillus</taxon>
    </lineage>
</organism>
<dbReference type="Gene3D" id="3.40.1690.10">
    <property type="entry name" value="secretion proteins EscU"/>
    <property type="match status" value="1"/>
</dbReference>
<keyword evidence="2" id="KW-0472">Membrane</keyword>
<feature type="transmembrane region" description="Helical" evidence="2">
    <location>
        <begin position="196"/>
        <end position="221"/>
    </location>
</feature>
<feature type="region of interest" description="Disordered" evidence="1">
    <location>
        <begin position="19"/>
        <end position="39"/>
    </location>
</feature>
<gene>
    <name evidence="3" type="ORF">C7B46_08640</name>
</gene>